<dbReference type="GO" id="GO:0015643">
    <property type="term" value="F:toxic substance binding"/>
    <property type="evidence" value="ECO:0007669"/>
    <property type="project" value="InterPro"/>
</dbReference>
<reference evidence="3 5" key="1">
    <citation type="submission" date="2017-05" db="EMBL/GenBank/DDBJ databases">
        <authorList>
            <person name="Song R."/>
            <person name="Chenine A.L."/>
            <person name="Ruprecht R.M."/>
        </authorList>
    </citation>
    <scope>NUCLEOTIDE SEQUENCE [LARGE SCALE GENOMIC DNA]</scope>
    <source>
        <strain evidence="3 5">S567_C10_BS</strain>
    </source>
</reference>
<protein>
    <recommendedName>
        <fullName evidence="1">Colicin D immunity protein domain-containing protein</fullName>
    </recommendedName>
</protein>
<dbReference type="Gene3D" id="1.20.120.650">
    <property type="entry name" value="Colicin D"/>
    <property type="match status" value="1"/>
</dbReference>
<evidence type="ECO:0000313" key="7">
    <source>
        <dbReference type="Proteomes" id="UP000433532"/>
    </source>
</evidence>
<dbReference type="GO" id="GO:0030153">
    <property type="term" value="P:bacteriocin immunity"/>
    <property type="evidence" value="ECO:0007669"/>
    <property type="project" value="InterPro"/>
</dbReference>
<evidence type="ECO:0000313" key="3">
    <source>
        <dbReference type="EMBL" id="OTI63972.1"/>
    </source>
</evidence>
<dbReference type="Pfam" id="PF09204">
    <property type="entry name" value="Colicin_immun"/>
    <property type="match status" value="1"/>
</dbReference>
<organism evidence="3 5">
    <name type="scientific">Pseudomonas aeruginosa</name>
    <dbReference type="NCBI Taxonomy" id="287"/>
    <lineage>
        <taxon>Bacteria</taxon>
        <taxon>Pseudomonadati</taxon>
        <taxon>Pseudomonadota</taxon>
        <taxon>Gammaproteobacteria</taxon>
        <taxon>Pseudomonadales</taxon>
        <taxon>Pseudomonadaceae</taxon>
        <taxon>Pseudomonas</taxon>
    </lineage>
</organism>
<evidence type="ECO:0000313" key="6">
    <source>
        <dbReference type="Proteomes" id="UP000253594"/>
    </source>
</evidence>
<proteinExistence type="predicted"/>
<sequence length="90" mass="10194">MSMALIDLARNFLDGSLSGKSFTKKFFEMWRSEGASGLLKKDDDNLGACLRLMFGMADCFTDGPKDNDGEINEEELKQEVRGLLKKYKYI</sequence>
<reference evidence="4 6" key="2">
    <citation type="submission" date="2018-07" db="EMBL/GenBank/DDBJ databases">
        <title>Mechanisms of high-level aminoglycoside resistance among Gram-negative pathogens in Brazil.</title>
        <authorList>
            <person name="Ballaben A.S."/>
            <person name="Darini A.L.C."/>
            <person name="Doi Y."/>
        </authorList>
    </citation>
    <scope>NUCLEOTIDE SEQUENCE [LARGE SCALE GENOMIC DNA]</scope>
    <source>
        <strain evidence="4 6">B2-305</strain>
    </source>
</reference>
<name>A0A241XSY0_PSEAI</name>
<comment type="caution">
    <text evidence="3">The sequence shown here is derived from an EMBL/GenBank/DDBJ whole genome shotgun (WGS) entry which is preliminary data.</text>
</comment>
<dbReference type="EMBL" id="QORE01000327">
    <property type="protein sequence ID" value="RCI74635.1"/>
    <property type="molecule type" value="Genomic_DNA"/>
</dbReference>
<dbReference type="Proteomes" id="UP000433532">
    <property type="component" value="Unassembled WGS sequence"/>
</dbReference>
<dbReference type="EMBL" id="WOAD01000105">
    <property type="protein sequence ID" value="MUI39778.1"/>
    <property type="molecule type" value="Genomic_DNA"/>
</dbReference>
<dbReference type="InterPro" id="IPR036471">
    <property type="entry name" value="Colicin_D_sf"/>
</dbReference>
<evidence type="ECO:0000313" key="2">
    <source>
        <dbReference type="EMBL" id="MUI39778.1"/>
    </source>
</evidence>
<dbReference type="Proteomes" id="UP000194857">
    <property type="component" value="Unassembled WGS sequence"/>
</dbReference>
<feature type="domain" description="Colicin D immunity protein" evidence="1">
    <location>
        <begin position="1"/>
        <end position="86"/>
    </location>
</feature>
<dbReference type="AlphaFoldDB" id="A0A241XSY0"/>
<dbReference type="Proteomes" id="UP000253594">
    <property type="component" value="Unassembled WGS sequence"/>
</dbReference>
<dbReference type="RefSeq" id="WP_015648363.1">
    <property type="nucleotide sequence ID" value="NZ_AP017302.1"/>
</dbReference>
<dbReference type="EMBL" id="NFFZ01000003">
    <property type="protein sequence ID" value="OTI63972.1"/>
    <property type="molecule type" value="Genomic_DNA"/>
</dbReference>
<dbReference type="InterPro" id="IPR015287">
    <property type="entry name" value="Colicin_D_immunity_dom"/>
</dbReference>
<dbReference type="SUPFAM" id="SSF101125">
    <property type="entry name" value="Colicin D immunity protein"/>
    <property type="match status" value="1"/>
</dbReference>
<evidence type="ECO:0000259" key="1">
    <source>
        <dbReference type="Pfam" id="PF09204"/>
    </source>
</evidence>
<gene>
    <name evidence="3" type="ORF">CAZ10_07065</name>
    <name evidence="4" type="ORF">DT376_11905</name>
    <name evidence="2" type="ORF">GNQ48_33055</name>
</gene>
<accession>A0A241XSY0</accession>
<reference evidence="2 7" key="3">
    <citation type="submission" date="2019-11" db="EMBL/GenBank/DDBJ databases">
        <title>Genomes of ocular Pseudomonas aeruginosa isolates.</title>
        <authorList>
            <person name="Khan M."/>
            <person name="Rice S.A."/>
            <person name="Willcox M.D.P."/>
            <person name="Stapleton F."/>
        </authorList>
    </citation>
    <scope>NUCLEOTIDE SEQUENCE [LARGE SCALE GENOMIC DNA]</scope>
    <source>
        <strain evidence="2 7">PA221</strain>
    </source>
</reference>
<evidence type="ECO:0000313" key="5">
    <source>
        <dbReference type="Proteomes" id="UP000194857"/>
    </source>
</evidence>
<evidence type="ECO:0000313" key="4">
    <source>
        <dbReference type="EMBL" id="RCI74635.1"/>
    </source>
</evidence>